<reference evidence="2" key="2">
    <citation type="submission" date="2020-11" db="EMBL/GenBank/DDBJ databases">
        <authorList>
            <person name="McCartney M.A."/>
            <person name="Auch B."/>
            <person name="Kono T."/>
            <person name="Mallez S."/>
            <person name="Becker A."/>
            <person name="Gohl D.M."/>
            <person name="Silverstein K.A.T."/>
            <person name="Koren S."/>
            <person name="Bechman K.B."/>
            <person name="Herman A."/>
            <person name="Abrahante J.E."/>
            <person name="Garbe J."/>
        </authorList>
    </citation>
    <scope>NUCLEOTIDE SEQUENCE</scope>
    <source>
        <strain evidence="2">Duluth1</strain>
        <tissue evidence="2">Whole animal</tissue>
    </source>
</reference>
<feature type="transmembrane region" description="Helical" evidence="1">
    <location>
        <begin position="20"/>
        <end position="38"/>
    </location>
</feature>
<keyword evidence="1" id="KW-0812">Transmembrane</keyword>
<reference evidence="2" key="1">
    <citation type="journal article" date="2019" name="bioRxiv">
        <title>The Genome of the Zebra Mussel, Dreissena polymorpha: A Resource for Invasive Species Research.</title>
        <authorList>
            <person name="McCartney M.A."/>
            <person name="Auch B."/>
            <person name="Kono T."/>
            <person name="Mallez S."/>
            <person name="Zhang Y."/>
            <person name="Obille A."/>
            <person name="Becker A."/>
            <person name="Abrahante J.E."/>
            <person name="Garbe J."/>
            <person name="Badalamenti J.P."/>
            <person name="Herman A."/>
            <person name="Mangelson H."/>
            <person name="Liachko I."/>
            <person name="Sullivan S."/>
            <person name="Sone E.D."/>
            <person name="Koren S."/>
            <person name="Silverstein K.A.T."/>
            <person name="Beckman K.B."/>
            <person name="Gohl D.M."/>
        </authorList>
    </citation>
    <scope>NUCLEOTIDE SEQUENCE</scope>
    <source>
        <strain evidence="2">Duluth1</strain>
        <tissue evidence="2">Whole animal</tissue>
    </source>
</reference>
<comment type="caution">
    <text evidence="2">The sequence shown here is derived from an EMBL/GenBank/DDBJ whole genome shotgun (WGS) entry which is preliminary data.</text>
</comment>
<dbReference type="EMBL" id="JAIWYP010000008">
    <property type="protein sequence ID" value="KAH3787524.1"/>
    <property type="molecule type" value="Genomic_DNA"/>
</dbReference>
<organism evidence="2 3">
    <name type="scientific">Dreissena polymorpha</name>
    <name type="common">Zebra mussel</name>
    <name type="synonym">Mytilus polymorpha</name>
    <dbReference type="NCBI Taxonomy" id="45954"/>
    <lineage>
        <taxon>Eukaryota</taxon>
        <taxon>Metazoa</taxon>
        <taxon>Spiralia</taxon>
        <taxon>Lophotrochozoa</taxon>
        <taxon>Mollusca</taxon>
        <taxon>Bivalvia</taxon>
        <taxon>Autobranchia</taxon>
        <taxon>Heteroconchia</taxon>
        <taxon>Euheterodonta</taxon>
        <taxon>Imparidentia</taxon>
        <taxon>Neoheterodontei</taxon>
        <taxon>Myida</taxon>
        <taxon>Dreissenoidea</taxon>
        <taxon>Dreissenidae</taxon>
        <taxon>Dreissena</taxon>
    </lineage>
</organism>
<dbReference type="Proteomes" id="UP000828390">
    <property type="component" value="Unassembled WGS sequence"/>
</dbReference>
<sequence length="78" mass="8508">METIGNLYNLYFVGKLMELLVHNVLSLAIAAVAMAILFRSPAVLVPSLDKVFPRYYKVVTSASFLSLTVMSAPVLVCS</sequence>
<keyword evidence="3" id="KW-1185">Reference proteome</keyword>
<evidence type="ECO:0000256" key="1">
    <source>
        <dbReference type="SAM" id="Phobius"/>
    </source>
</evidence>
<dbReference type="AlphaFoldDB" id="A0A9D4EV95"/>
<gene>
    <name evidence="2" type="ORF">DPMN_165648</name>
</gene>
<keyword evidence="1" id="KW-0472">Membrane</keyword>
<evidence type="ECO:0000313" key="2">
    <source>
        <dbReference type="EMBL" id="KAH3787524.1"/>
    </source>
</evidence>
<accession>A0A9D4EV95</accession>
<evidence type="ECO:0000313" key="3">
    <source>
        <dbReference type="Proteomes" id="UP000828390"/>
    </source>
</evidence>
<name>A0A9D4EV95_DREPO</name>
<keyword evidence="1" id="KW-1133">Transmembrane helix</keyword>
<feature type="transmembrane region" description="Helical" evidence="1">
    <location>
        <begin position="58"/>
        <end position="76"/>
    </location>
</feature>
<protein>
    <submittedName>
        <fullName evidence="2">Uncharacterized protein</fullName>
    </submittedName>
</protein>
<proteinExistence type="predicted"/>